<dbReference type="InParanoid" id="A0A061E738"/>
<reference evidence="1 2" key="1">
    <citation type="journal article" date="2013" name="Genome Biol.">
        <title>The genome sequence of the most widely cultivated cacao type and its use to identify candidate genes regulating pod color.</title>
        <authorList>
            <person name="Motamayor J.C."/>
            <person name="Mockaitis K."/>
            <person name="Schmutz J."/>
            <person name="Haiminen N."/>
            <person name="Iii D.L."/>
            <person name="Cornejo O."/>
            <person name="Findley S.D."/>
            <person name="Zheng P."/>
            <person name="Utro F."/>
            <person name="Royaert S."/>
            <person name="Saski C."/>
            <person name="Jenkins J."/>
            <person name="Podicheti R."/>
            <person name="Zhao M."/>
            <person name="Scheffler B.E."/>
            <person name="Stack J.C."/>
            <person name="Feltus F.A."/>
            <person name="Mustiga G.M."/>
            <person name="Amores F."/>
            <person name="Phillips W."/>
            <person name="Marelli J.P."/>
            <person name="May G.D."/>
            <person name="Shapiro H."/>
            <person name="Ma J."/>
            <person name="Bustamante C.D."/>
            <person name="Schnell R.J."/>
            <person name="Main D."/>
            <person name="Gilbert D."/>
            <person name="Parida L."/>
            <person name="Kuhn D.N."/>
        </authorList>
    </citation>
    <scope>NUCLEOTIDE SEQUENCE [LARGE SCALE GENOMIC DNA]</scope>
    <source>
        <strain evidence="2">cv. Matina 1-6</strain>
    </source>
</reference>
<dbReference type="EMBL" id="CM001880">
    <property type="protein sequence ID" value="EOY00147.1"/>
    <property type="molecule type" value="Genomic_DNA"/>
</dbReference>
<dbReference type="AlphaFoldDB" id="A0A061E738"/>
<dbReference type="Proteomes" id="UP000026915">
    <property type="component" value="Chromosome 2"/>
</dbReference>
<keyword evidence="2" id="KW-1185">Reference proteome</keyword>
<dbReference type="HOGENOM" id="CLU_1920881_0_0_1"/>
<sequence>MHIIPLSSSHMQRLMLLSLGGGRSRSIPPFTLQEVHFTPDHEATEQSLPSSSKLLGGESYFATDHTYQSTHRVEDHEASSPISYGGNNGLCALPLTHSRVSNGLYALLLAHSRVSNDLCSLLLAHSRVQINR</sequence>
<organism evidence="1 2">
    <name type="scientific">Theobroma cacao</name>
    <name type="common">Cacao</name>
    <name type="synonym">Cocoa</name>
    <dbReference type="NCBI Taxonomy" id="3641"/>
    <lineage>
        <taxon>Eukaryota</taxon>
        <taxon>Viridiplantae</taxon>
        <taxon>Streptophyta</taxon>
        <taxon>Embryophyta</taxon>
        <taxon>Tracheophyta</taxon>
        <taxon>Spermatophyta</taxon>
        <taxon>Magnoliopsida</taxon>
        <taxon>eudicotyledons</taxon>
        <taxon>Gunneridae</taxon>
        <taxon>Pentapetalae</taxon>
        <taxon>rosids</taxon>
        <taxon>malvids</taxon>
        <taxon>Malvales</taxon>
        <taxon>Malvaceae</taxon>
        <taxon>Byttnerioideae</taxon>
        <taxon>Theobroma</taxon>
    </lineage>
</organism>
<name>A0A061E738_THECC</name>
<dbReference type="Gramene" id="EOY00147">
    <property type="protein sequence ID" value="EOY00147"/>
    <property type="gene ID" value="TCM_009754"/>
</dbReference>
<evidence type="ECO:0000313" key="2">
    <source>
        <dbReference type="Proteomes" id="UP000026915"/>
    </source>
</evidence>
<proteinExistence type="predicted"/>
<protein>
    <submittedName>
        <fullName evidence="1">Uncharacterized protein</fullName>
    </submittedName>
</protein>
<accession>A0A061E738</accession>
<evidence type="ECO:0000313" key="1">
    <source>
        <dbReference type="EMBL" id="EOY00147.1"/>
    </source>
</evidence>
<gene>
    <name evidence="1" type="ORF">TCM_009754</name>
</gene>